<dbReference type="AlphaFoldDB" id="A0A2S6CMT7"/>
<accession>A0A2S6CMT7</accession>
<dbReference type="EMBL" id="PNEN01000157">
    <property type="protein sequence ID" value="PPJ61053.1"/>
    <property type="molecule type" value="Genomic_DNA"/>
</dbReference>
<dbReference type="STRING" id="357750.A0A2S6CMT7"/>
<comment type="caution">
    <text evidence="3">The sequence shown here is derived from an EMBL/GenBank/DDBJ whole genome shotgun (WGS) entry which is preliminary data.</text>
</comment>
<protein>
    <recommendedName>
        <fullName evidence="2">DUF7918 domain-containing protein</fullName>
    </recommendedName>
</protein>
<evidence type="ECO:0000313" key="3">
    <source>
        <dbReference type="EMBL" id="PPJ61053.1"/>
    </source>
</evidence>
<reference evidence="4" key="1">
    <citation type="journal article" date="2017" name="bioRxiv">
        <title>Conservation of a gene cluster reveals novel cercosporin biosynthetic mechanisms and extends production to the genus Colletotrichum.</title>
        <authorList>
            <person name="de Jonge R."/>
            <person name="Ebert M.K."/>
            <person name="Huitt-Roehl C.R."/>
            <person name="Pal P."/>
            <person name="Suttle J.C."/>
            <person name="Spanner R.E."/>
            <person name="Neubauer J.D."/>
            <person name="Jurick W.M.II."/>
            <person name="Stott K.A."/>
            <person name="Secor G.A."/>
            <person name="Thomma B.P.H.J."/>
            <person name="Van de Peer Y."/>
            <person name="Townsend C.A."/>
            <person name="Bolton M.D."/>
        </authorList>
    </citation>
    <scope>NUCLEOTIDE SEQUENCE [LARGE SCALE GENOMIC DNA]</scope>
    <source>
        <strain evidence="4">CBS538.71</strain>
    </source>
</reference>
<evidence type="ECO:0000259" key="2">
    <source>
        <dbReference type="Pfam" id="PF25534"/>
    </source>
</evidence>
<name>A0A2S6CMT7_9PEZI</name>
<dbReference type="InterPro" id="IPR057678">
    <property type="entry name" value="DUF7918"/>
</dbReference>
<feature type="region of interest" description="Disordered" evidence="1">
    <location>
        <begin position="359"/>
        <end position="388"/>
    </location>
</feature>
<proteinExistence type="predicted"/>
<dbReference type="PANTHER" id="PTHR36223:SF1">
    <property type="entry name" value="TRANSCRIPTION ELONGATION FACTOR EAF N-TERMINAL DOMAIN-CONTAINING PROTEIN"/>
    <property type="match status" value="1"/>
</dbReference>
<evidence type="ECO:0000313" key="4">
    <source>
        <dbReference type="Proteomes" id="UP000237631"/>
    </source>
</evidence>
<dbReference type="Pfam" id="PF25534">
    <property type="entry name" value="DUF7918"/>
    <property type="match status" value="1"/>
</dbReference>
<evidence type="ECO:0000256" key="1">
    <source>
        <dbReference type="SAM" id="MobiDB-lite"/>
    </source>
</evidence>
<feature type="compositionally biased region" description="Acidic residues" evidence="1">
    <location>
        <begin position="360"/>
        <end position="369"/>
    </location>
</feature>
<keyword evidence="4" id="KW-1185">Reference proteome</keyword>
<organism evidence="3 4">
    <name type="scientific">Cercospora berteroae</name>
    <dbReference type="NCBI Taxonomy" id="357750"/>
    <lineage>
        <taxon>Eukaryota</taxon>
        <taxon>Fungi</taxon>
        <taxon>Dikarya</taxon>
        <taxon>Ascomycota</taxon>
        <taxon>Pezizomycotina</taxon>
        <taxon>Dothideomycetes</taxon>
        <taxon>Dothideomycetidae</taxon>
        <taxon>Mycosphaerellales</taxon>
        <taxon>Mycosphaerellaceae</taxon>
        <taxon>Cercospora</taxon>
    </lineage>
</organism>
<dbReference type="Proteomes" id="UP000237631">
    <property type="component" value="Unassembled WGS sequence"/>
</dbReference>
<dbReference type="OrthoDB" id="3364132at2759"/>
<feature type="domain" description="DUF7918" evidence="2">
    <location>
        <begin position="96"/>
        <end position="272"/>
    </location>
</feature>
<gene>
    <name evidence="3" type="ORF">CBER1_01969</name>
</gene>
<dbReference type="PANTHER" id="PTHR36223">
    <property type="entry name" value="BETA-LACTAMASE-TYPE TRANSPEPTIDASE FOLD DOMAIN CONTAINING PROTEIN"/>
    <property type="match status" value="1"/>
</dbReference>
<sequence>MAIHPSFPTMPVTIVVNGRALPEHEDREATPDNEDPEHSTVLRYAEIPNVAAADESLSDSGISHDEADLNFQIHADVHRLQPESYAGFHEPDNERGEYGLAFNISVDGGHVDSLLIFPAMLDTHYGNGKTCISKGQYITADSVRPYRLKTIELIEPEAAAVRGRRTVEEKQKLSQLGTVSVFVYHVRKQGFTVPTVHENAYRDRSIDQLDEKDLKGRSLSHRVDYGEAIPDTGAAAQSDVQFVNLENGPAAVYEFRYGSTDALKKAYVIPRTPSPEPEDPDADLHTMTQEELITELAASRKRDREETGTVARIKQENESPIIRATADTILCIDDDDEGFSEQPLPEPLMKRTKIQGEVTTVDDDEDVEHDIDHQEPPLFEPDSQRSAE</sequence>